<dbReference type="EMBL" id="FRAC01000050">
    <property type="protein sequence ID" value="SHL74700.1"/>
    <property type="molecule type" value="Genomic_DNA"/>
</dbReference>
<reference evidence="2 3" key="1">
    <citation type="submission" date="2016-11" db="EMBL/GenBank/DDBJ databases">
        <authorList>
            <person name="Jaros S."/>
            <person name="Januszkiewicz K."/>
            <person name="Wedrychowicz H."/>
        </authorList>
    </citation>
    <scope>NUCLEOTIDE SEQUENCE [LARGE SCALE GENOMIC DNA]</scope>
    <source>
        <strain evidence="2 3">DSM 15929</strain>
    </source>
</reference>
<keyword evidence="3" id="KW-1185">Reference proteome</keyword>
<dbReference type="RefSeq" id="WP_139241348.1">
    <property type="nucleotide sequence ID" value="NZ_FRAC01000050.1"/>
</dbReference>
<evidence type="ECO:0000313" key="2">
    <source>
        <dbReference type="EMBL" id="SHL74700.1"/>
    </source>
</evidence>
<dbReference type="PANTHER" id="PTHR36848:SF2">
    <property type="entry name" value="SECRETED PROTEIN"/>
    <property type="match status" value="1"/>
</dbReference>
<accession>A0A1M7D5H5</accession>
<organism evidence="2 3">
    <name type="scientific">Anaerocolumna jejuensis DSM 15929</name>
    <dbReference type="NCBI Taxonomy" id="1121322"/>
    <lineage>
        <taxon>Bacteria</taxon>
        <taxon>Bacillati</taxon>
        <taxon>Bacillota</taxon>
        <taxon>Clostridia</taxon>
        <taxon>Lachnospirales</taxon>
        <taxon>Lachnospiraceae</taxon>
        <taxon>Anaerocolumna</taxon>
    </lineage>
</organism>
<dbReference type="Proteomes" id="UP000184386">
    <property type="component" value="Unassembled WGS sequence"/>
</dbReference>
<dbReference type="AlphaFoldDB" id="A0A1M7D5H5"/>
<evidence type="ECO:0000313" key="3">
    <source>
        <dbReference type="Proteomes" id="UP000184386"/>
    </source>
</evidence>
<dbReference type="PANTHER" id="PTHR36848">
    <property type="entry name" value="DNA-BINDING PROTEIN (PUTATIVE SECRETED PROTEIN)-RELATED"/>
    <property type="match status" value="1"/>
</dbReference>
<name>A0A1M7D5H5_9FIRM</name>
<gene>
    <name evidence="2" type="ORF">SAMN02745136_05612</name>
</gene>
<proteinExistence type="predicted"/>
<dbReference type="STRING" id="1121322.SAMN02745136_05612"/>
<dbReference type="OrthoDB" id="9761519at2"/>
<dbReference type="CDD" id="cd03143">
    <property type="entry name" value="A4_beta-galactosidase_middle_domain"/>
    <property type="match status" value="1"/>
</dbReference>
<evidence type="ECO:0000256" key="1">
    <source>
        <dbReference type="SAM" id="MobiDB-lite"/>
    </source>
</evidence>
<dbReference type="InterPro" id="IPR053161">
    <property type="entry name" value="Ulvan_degrading_GH"/>
</dbReference>
<sequence length="1047" mass="120230">MERKIYDDFRNPGMEYRGKPFWAWNGKLDKNELLKQIDIIKEMGFGGFFMHSRTGLETEYLGEEWFELINACSDHAKEEGLEAWLYDEDRWPSGSAGGIVTREEKYRASFLQMELYGKESRKACQWENAVAVFAVTLKEGMLLLEREVEETTFLQEEEVLVGFYIKESECREVYNGYTYLDTMQQEAVEKFIEATHEKYAQNCGERLGKDIQGIFTDEPHRGALFSTFSEGRENAVPFTPGLFETFEERFGYDLKEKLPELFLKTAGSGLSRVTRDYIELCQELFLENFAVPIQSWLRKKNMLFTGHVLHEDSLTAQTVMQGSLMRFYEYMDYPGVDVLSEGNRCYWIVKQVVSVARQLNKKWVLSELYGCTGWQMSLQDYKYAGDWQALFGITLRCPHLSWYTMKGEAKRDYPASIFHQSAWYREYACLEDYFSRIHVLMTEGTADCSLLVLNPIESVWARAYAGAFEVLSARDEEIQRLEKQYTEVFERLVRRRIDFDYGEEDILSRHGRVEAGVLLVGEGSYRKVLIAGMDTMRASTLALLQEFNRQGGQLIFLGEAPKFIDVRPSEKAAELAGKAWQLNWEEDFEGICASGNEIGVEGAAGSHILAQVRSLAKEKAVFLLNTDRNTSFSNVRIDLGIGNKAELWDARTGERTEVNTFNRDGRLICFLDFDKAEERLLLIDCREGYRENTDTSSYSYRLEEENICVLDMVTVITPENRVIPRQEVLRADRCLRTEFGYPWRSGEMLQPWYEKKQMEVWDKGSKDKGNSDKENKDKENSDKENKDKENRNEESKDKIHKITLRYDFYTEILPAELSVAIESLDKVLKISLNGKEINRESTGKWIDICYDRVRIPAEDLSIGENTLEVICEYGRTGGIEAVYLLGYFGVSLQEENRKAVLTELPKTLRIGDITSQGLPFYSGKLSYLTEGIINGSREKGESRESSNGRLLVSLGDFGGACVKLIGEEEKILAFPPFKAEIAGLREIQLVFTRRNTFGPLHQLPAKAAAYGPDNFMTTGEQWSEGYVLLPQGLFTQPEIRFPDGKNR</sequence>
<protein>
    <recommendedName>
        <fullName evidence="4">Alpha-L-rhamnosidase</fullName>
    </recommendedName>
</protein>
<evidence type="ECO:0008006" key="4">
    <source>
        <dbReference type="Google" id="ProtNLM"/>
    </source>
</evidence>
<feature type="region of interest" description="Disordered" evidence="1">
    <location>
        <begin position="763"/>
        <end position="794"/>
    </location>
</feature>